<feature type="region of interest" description="Disordered" evidence="1">
    <location>
        <begin position="23"/>
        <end position="47"/>
    </location>
</feature>
<feature type="chain" id="PRO_5045842213" description="DM13 domain-containing protein" evidence="2">
    <location>
        <begin position="21"/>
        <end position="163"/>
    </location>
</feature>
<evidence type="ECO:0000313" key="4">
    <source>
        <dbReference type="EMBL" id="MDQ0118921.1"/>
    </source>
</evidence>
<evidence type="ECO:0000259" key="3">
    <source>
        <dbReference type="PROSITE" id="PS51549"/>
    </source>
</evidence>
<dbReference type="RefSeq" id="WP_307490225.1">
    <property type="nucleotide sequence ID" value="NZ_JAUSSY010000006.1"/>
</dbReference>
<dbReference type="InterPro" id="IPR019545">
    <property type="entry name" value="DM13_domain"/>
</dbReference>
<dbReference type="Proteomes" id="UP001226389">
    <property type="component" value="Unassembled WGS sequence"/>
</dbReference>
<dbReference type="PROSITE" id="PS51257">
    <property type="entry name" value="PROKAR_LIPOPROTEIN"/>
    <property type="match status" value="1"/>
</dbReference>
<keyword evidence="2" id="KW-0732">Signal</keyword>
<organism evidence="4 5">
    <name type="scientific">Pseudarthrobacter defluvii</name>
    <dbReference type="NCBI Taxonomy" id="410837"/>
    <lineage>
        <taxon>Bacteria</taxon>
        <taxon>Bacillati</taxon>
        <taxon>Actinomycetota</taxon>
        <taxon>Actinomycetes</taxon>
        <taxon>Micrococcales</taxon>
        <taxon>Micrococcaceae</taxon>
        <taxon>Pseudarthrobacter</taxon>
    </lineage>
</organism>
<evidence type="ECO:0000256" key="2">
    <source>
        <dbReference type="SAM" id="SignalP"/>
    </source>
</evidence>
<comment type="caution">
    <text evidence="4">The sequence shown here is derived from an EMBL/GenBank/DDBJ whole genome shotgun (WGS) entry which is preliminary data.</text>
</comment>
<dbReference type="EMBL" id="JAUSSY010000006">
    <property type="protein sequence ID" value="MDQ0118921.1"/>
    <property type="molecule type" value="Genomic_DNA"/>
</dbReference>
<dbReference type="Pfam" id="PF10517">
    <property type="entry name" value="DM13"/>
    <property type="match status" value="1"/>
</dbReference>
<proteinExistence type="predicted"/>
<feature type="domain" description="DM13" evidence="3">
    <location>
        <begin position="49"/>
        <end position="161"/>
    </location>
</feature>
<sequence>MKVIQSAALSVVLAAGLAGCTDSGPAPGPQQQGPTVEPAPGVPSSAGPVTLRGQFQSQGAVTAGTVTIHVTKAGAVLQLENLATGTGDDLRLMLSPGTLVPGTGGSAELSSTKLIELGPLTGAGQRVEMDAARWAALREPIRSVVIYDYAGKTALGTANLQED</sequence>
<accession>A0ABT9UGZ6</accession>
<gene>
    <name evidence="4" type="ORF">J2T22_002107</name>
</gene>
<evidence type="ECO:0000256" key="1">
    <source>
        <dbReference type="SAM" id="MobiDB-lite"/>
    </source>
</evidence>
<feature type="signal peptide" evidence="2">
    <location>
        <begin position="1"/>
        <end position="20"/>
    </location>
</feature>
<keyword evidence="5" id="KW-1185">Reference proteome</keyword>
<protein>
    <recommendedName>
        <fullName evidence="3">DM13 domain-containing protein</fullName>
    </recommendedName>
</protein>
<evidence type="ECO:0000313" key="5">
    <source>
        <dbReference type="Proteomes" id="UP001226389"/>
    </source>
</evidence>
<dbReference type="PROSITE" id="PS51549">
    <property type="entry name" value="DM13"/>
    <property type="match status" value="1"/>
</dbReference>
<reference evidence="4 5" key="1">
    <citation type="submission" date="2023-07" db="EMBL/GenBank/DDBJ databases">
        <title>Sorghum-associated microbial communities from plants grown in Nebraska, USA.</title>
        <authorList>
            <person name="Schachtman D."/>
        </authorList>
    </citation>
    <scope>NUCLEOTIDE SEQUENCE [LARGE SCALE GENOMIC DNA]</scope>
    <source>
        <strain evidence="4 5">DS994</strain>
    </source>
</reference>
<name>A0ABT9UGZ6_9MICC</name>